<evidence type="ECO:0000256" key="2">
    <source>
        <dbReference type="SAM" id="Phobius"/>
    </source>
</evidence>
<dbReference type="Proteomes" id="UP000828390">
    <property type="component" value="Unassembled WGS sequence"/>
</dbReference>
<evidence type="ECO:0000256" key="1">
    <source>
        <dbReference type="SAM" id="MobiDB-lite"/>
    </source>
</evidence>
<name>A0A9D4RG81_DREPO</name>
<comment type="caution">
    <text evidence="3">The sequence shown here is derived from an EMBL/GenBank/DDBJ whole genome shotgun (WGS) entry which is preliminary data.</text>
</comment>
<feature type="compositionally biased region" description="Basic residues" evidence="1">
    <location>
        <begin position="1"/>
        <end position="13"/>
    </location>
</feature>
<organism evidence="3 4">
    <name type="scientific">Dreissena polymorpha</name>
    <name type="common">Zebra mussel</name>
    <name type="synonym">Mytilus polymorpha</name>
    <dbReference type="NCBI Taxonomy" id="45954"/>
    <lineage>
        <taxon>Eukaryota</taxon>
        <taxon>Metazoa</taxon>
        <taxon>Spiralia</taxon>
        <taxon>Lophotrochozoa</taxon>
        <taxon>Mollusca</taxon>
        <taxon>Bivalvia</taxon>
        <taxon>Autobranchia</taxon>
        <taxon>Heteroconchia</taxon>
        <taxon>Euheterodonta</taxon>
        <taxon>Imparidentia</taxon>
        <taxon>Neoheterodontei</taxon>
        <taxon>Myida</taxon>
        <taxon>Dreissenoidea</taxon>
        <taxon>Dreissenidae</taxon>
        <taxon>Dreissena</taxon>
    </lineage>
</organism>
<keyword evidence="2" id="KW-1133">Transmembrane helix</keyword>
<sequence length="156" mass="17585">MTKRRNAKSRNRNNHSSSTSMVPFSPANQDLTVTDFSSGSWPVTTRVQEECIIPVHFVNFHRILPDGRINRRPSFTLIVPFDPTQETANHIQDTANHIKETANHIQETANSIQETAPIAGYRANLHAKARHLKTAIILIVLFCVVVFEAYLCGCFD</sequence>
<reference evidence="3" key="1">
    <citation type="journal article" date="2019" name="bioRxiv">
        <title>The Genome of the Zebra Mussel, Dreissena polymorpha: A Resource for Invasive Species Research.</title>
        <authorList>
            <person name="McCartney M.A."/>
            <person name="Auch B."/>
            <person name="Kono T."/>
            <person name="Mallez S."/>
            <person name="Zhang Y."/>
            <person name="Obille A."/>
            <person name="Becker A."/>
            <person name="Abrahante J.E."/>
            <person name="Garbe J."/>
            <person name="Badalamenti J.P."/>
            <person name="Herman A."/>
            <person name="Mangelson H."/>
            <person name="Liachko I."/>
            <person name="Sullivan S."/>
            <person name="Sone E.D."/>
            <person name="Koren S."/>
            <person name="Silverstein K.A.T."/>
            <person name="Beckman K.B."/>
            <person name="Gohl D.M."/>
        </authorList>
    </citation>
    <scope>NUCLEOTIDE SEQUENCE</scope>
    <source>
        <strain evidence="3">Duluth1</strain>
        <tissue evidence="3">Whole animal</tissue>
    </source>
</reference>
<feature type="region of interest" description="Disordered" evidence="1">
    <location>
        <begin position="1"/>
        <end position="27"/>
    </location>
</feature>
<reference evidence="3" key="2">
    <citation type="submission" date="2020-11" db="EMBL/GenBank/DDBJ databases">
        <authorList>
            <person name="McCartney M.A."/>
            <person name="Auch B."/>
            <person name="Kono T."/>
            <person name="Mallez S."/>
            <person name="Becker A."/>
            <person name="Gohl D.M."/>
            <person name="Silverstein K.A.T."/>
            <person name="Koren S."/>
            <person name="Bechman K.B."/>
            <person name="Herman A."/>
            <person name="Abrahante J.E."/>
            <person name="Garbe J."/>
        </authorList>
    </citation>
    <scope>NUCLEOTIDE SEQUENCE</scope>
    <source>
        <strain evidence="3">Duluth1</strain>
        <tissue evidence="3">Whole animal</tissue>
    </source>
</reference>
<dbReference type="AlphaFoldDB" id="A0A9D4RG81"/>
<evidence type="ECO:0000313" key="3">
    <source>
        <dbReference type="EMBL" id="KAH3867149.1"/>
    </source>
</evidence>
<feature type="transmembrane region" description="Helical" evidence="2">
    <location>
        <begin position="132"/>
        <end position="151"/>
    </location>
</feature>
<evidence type="ECO:0000313" key="4">
    <source>
        <dbReference type="Proteomes" id="UP000828390"/>
    </source>
</evidence>
<proteinExistence type="predicted"/>
<keyword evidence="2" id="KW-0812">Transmembrane</keyword>
<protein>
    <submittedName>
        <fullName evidence="3">Uncharacterized protein</fullName>
    </submittedName>
</protein>
<accession>A0A9D4RG81</accession>
<dbReference type="EMBL" id="JAIWYP010000002">
    <property type="protein sequence ID" value="KAH3867149.1"/>
    <property type="molecule type" value="Genomic_DNA"/>
</dbReference>
<keyword evidence="4" id="KW-1185">Reference proteome</keyword>
<keyword evidence="2" id="KW-0472">Membrane</keyword>
<gene>
    <name evidence="3" type="ORF">DPMN_030274</name>
</gene>